<dbReference type="PANTHER" id="PTHR46796:SF13">
    <property type="entry name" value="HTH-TYPE TRANSCRIPTIONAL ACTIVATOR RHAS"/>
    <property type="match status" value="1"/>
</dbReference>
<dbReference type="EMBL" id="JAFBCF010000001">
    <property type="protein sequence ID" value="MBM7797840.1"/>
    <property type="molecule type" value="Genomic_DNA"/>
</dbReference>
<protein>
    <submittedName>
        <fullName evidence="6">AraC family L-rhamnose operon transcriptional activator RhaR</fullName>
    </submittedName>
</protein>
<dbReference type="Gene3D" id="2.60.120.10">
    <property type="entry name" value="Jelly Rolls"/>
    <property type="match status" value="1"/>
</dbReference>
<organism evidence="6 7">
    <name type="scientific">Microlunatus panaciterrae</name>
    <dbReference type="NCBI Taxonomy" id="400768"/>
    <lineage>
        <taxon>Bacteria</taxon>
        <taxon>Bacillati</taxon>
        <taxon>Actinomycetota</taxon>
        <taxon>Actinomycetes</taxon>
        <taxon>Propionibacteriales</taxon>
        <taxon>Propionibacteriaceae</taxon>
        <taxon>Microlunatus</taxon>
    </lineage>
</organism>
<evidence type="ECO:0000256" key="1">
    <source>
        <dbReference type="ARBA" id="ARBA00022490"/>
    </source>
</evidence>
<dbReference type="SMART" id="SM00342">
    <property type="entry name" value="HTH_ARAC"/>
    <property type="match status" value="1"/>
</dbReference>
<keyword evidence="7" id="KW-1185">Reference proteome</keyword>
<reference evidence="6 7" key="1">
    <citation type="submission" date="2021-01" db="EMBL/GenBank/DDBJ databases">
        <title>Sequencing the genomes of 1000 actinobacteria strains.</title>
        <authorList>
            <person name="Klenk H.-P."/>
        </authorList>
    </citation>
    <scope>NUCLEOTIDE SEQUENCE [LARGE SCALE GENOMIC DNA]</scope>
    <source>
        <strain evidence="6 7">DSM 18662</strain>
    </source>
</reference>
<dbReference type="SUPFAM" id="SSF51215">
    <property type="entry name" value="Regulatory protein AraC"/>
    <property type="match status" value="1"/>
</dbReference>
<evidence type="ECO:0000256" key="2">
    <source>
        <dbReference type="ARBA" id="ARBA00023015"/>
    </source>
</evidence>
<dbReference type="InterPro" id="IPR009057">
    <property type="entry name" value="Homeodomain-like_sf"/>
</dbReference>
<evidence type="ECO:0000256" key="4">
    <source>
        <dbReference type="ARBA" id="ARBA00023163"/>
    </source>
</evidence>
<dbReference type="InterPro" id="IPR037923">
    <property type="entry name" value="HTH-like"/>
</dbReference>
<feature type="domain" description="HTH araC/xylS-type" evidence="5">
    <location>
        <begin position="178"/>
        <end position="276"/>
    </location>
</feature>
<keyword evidence="1" id="KW-0963">Cytoplasm</keyword>
<evidence type="ECO:0000313" key="7">
    <source>
        <dbReference type="Proteomes" id="UP000704762"/>
    </source>
</evidence>
<dbReference type="InterPro" id="IPR003313">
    <property type="entry name" value="AraC-bd"/>
</dbReference>
<dbReference type="Gene3D" id="1.10.10.60">
    <property type="entry name" value="Homeodomain-like"/>
    <property type="match status" value="2"/>
</dbReference>
<proteinExistence type="predicted"/>
<comment type="caution">
    <text evidence="6">The sequence shown here is derived from an EMBL/GenBank/DDBJ whole genome shotgun (WGS) entry which is preliminary data.</text>
</comment>
<dbReference type="Pfam" id="PF12833">
    <property type="entry name" value="HTH_18"/>
    <property type="match status" value="1"/>
</dbReference>
<evidence type="ECO:0000313" key="6">
    <source>
        <dbReference type="EMBL" id="MBM7797840.1"/>
    </source>
</evidence>
<dbReference type="InterPro" id="IPR050204">
    <property type="entry name" value="AraC_XylS_family_regulators"/>
</dbReference>
<keyword evidence="4" id="KW-0804">Transcription</keyword>
<dbReference type="SUPFAM" id="SSF46689">
    <property type="entry name" value="Homeodomain-like"/>
    <property type="match status" value="2"/>
</dbReference>
<dbReference type="PANTHER" id="PTHR46796">
    <property type="entry name" value="HTH-TYPE TRANSCRIPTIONAL ACTIVATOR RHAS-RELATED"/>
    <property type="match status" value="1"/>
</dbReference>
<accession>A0ABS2RFR2</accession>
<dbReference type="InterPro" id="IPR014710">
    <property type="entry name" value="RmlC-like_jellyroll"/>
</dbReference>
<keyword evidence="3" id="KW-0238">DNA-binding</keyword>
<name>A0ABS2RFR2_9ACTN</name>
<evidence type="ECO:0000259" key="5">
    <source>
        <dbReference type="PROSITE" id="PS01124"/>
    </source>
</evidence>
<dbReference type="Pfam" id="PF02311">
    <property type="entry name" value="AraC_binding"/>
    <property type="match status" value="1"/>
</dbReference>
<sequence>MDKFTRTEVFGAAGYPVAADRYRVDGEVPTHSHDFLELAVLGSGAAVHVTRAGRQQLKPGTVLVMRPGAWHGYTDCVRADIINVYLGPELLRRELIWLLDFPDLARFLLQGGTSVDQLGADALARTVGWLAELQRRPAEPGAASVIVALGLLGCALGELAGLTFSSGRHAAAISPIVRRAIQLMTDDPAAAWSMPVLATQLNVSVSHLHRRFTAQLGASPMAWLAKVRAELAAVLLIQTDRTVTDIGQRVGWPDANYASRRFRQAYGISPTSYRARFRASV</sequence>
<gene>
    <name evidence="6" type="ORF">JOE57_000761</name>
</gene>
<dbReference type="InterPro" id="IPR018060">
    <property type="entry name" value="HTH_AraC"/>
</dbReference>
<dbReference type="PROSITE" id="PS01124">
    <property type="entry name" value="HTH_ARAC_FAMILY_2"/>
    <property type="match status" value="1"/>
</dbReference>
<dbReference type="Proteomes" id="UP000704762">
    <property type="component" value="Unassembled WGS sequence"/>
</dbReference>
<keyword evidence="2" id="KW-0805">Transcription regulation</keyword>
<dbReference type="RefSeq" id="WP_204916471.1">
    <property type="nucleotide sequence ID" value="NZ_BAAAQP010000011.1"/>
</dbReference>
<evidence type="ECO:0000256" key="3">
    <source>
        <dbReference type="ARBA" id="ARBA00023125"/>
    </source>
</evidence>